<accession>A0A6P8DWY1</accession>
<keyword evidence="1" id="KW-1185">Reference proteome</keyword>
<dbReference type="AlphaFoldDB" id="A0A6P8DWY1"/>
<name>A0A6P8DWY1_PUNGR</name>
<evidence type="ECO:0000313" key="2">
    <source>
        <dbReference type="RefSeq" id="XP_031401997.1"/>
    </source>
</evidence>
<dbReference type="GeneID" id="116211669"/>
<proteinExistence type="predicted"/>
<dbReference type="RefSeq" id="XP_031401997.1">
    <property type="nucleotide sequence ID" value="XM_031546137.1"/>
</dbReference>
<dbReference type="Proteomes" id="UP000515151">
    <property type="component" value="Chromosome 6"/>
</dbReference>
<sequence length="156" mass="17478">MQLVLMLGVQLNPIIEKLCQEHTQLDLPGSLTLGSSLDQDKKHHHQHQLFGLLKPFPAVSIASRASLELPELLVVVGSVLKVLEVRVPSMSSSYDRFYCLRFPKLPSNSFLACSCCSYLILSSPQLHRVQLLPPQLCHKPKRGLEKKIGIGRCRWG</sequence>
<protein>
    <submittedName>
        <fullName evidence="2">Uncharacterized protein LOC116211669</fullName>
    </submittedName>
</protein>
<gene>
    <name evidence="2" type="primary">LOC116211669</name>
</gene>
<reference evidence="2" key="2">
    <citation type="submission" date="2025-08" db="UniProtKB">
        <authorList>
            <consortium name="RefSeq"/>
        </authorList>
    </citation>
    <scope>IDENTIFICATION</scope>
    <source>
        <tissue evidence="2">Leaf</tissue>
    </source>
</reference>
<evidence type="ECO:0000313" key="1">
    <source>
        <dbReference type="Proteomes" id="UP000515151"/>
    </source>
</evidence>
<reference evidence="1" key="1">
    <citation type="journal article" date="2020" name="Plant Biotechnol. J.">
        <title>The pomegranate (Punica granatum L.) draft genome dissects genetic divergence between soft- and hard-seeded cultivars.</title>
        <authorList>
            <person name="Luo X."/>
            <person name="Li H."/>
            <person name="Wu Z."/>
            <person name="Yao W."/>
            <person name="Zhao P."/>
            <person name="Cao D."/>
            <person name="Yu H."/>
            <person name="Li K."/>
            <person name="Poudel K."/>
            <person name="Zhao D."/>
            <person name="Zhang F."/>
            <person name="Xia X."/>
            <person name="Chen L."/>
            <person name="Wang Q."/>
            <person name="Jing D."/>
            <person name="Cao S."/>
        </authorList>
    </citation>
    <scope>NUCLEOTIDE SEQUENCE [LARGE SCALE GENOMIC DNA]</scope>
    <source>
        <strain evidence="1">cv. Tunisia</strain>
    </source>
</reference>
<organism evidence="1 2">
    <name type="scientific">Punica granatum</name>
    <name type="common">Pomegranate</name>
    <dbReference type="NCBI Taxonomy" id="22663"/>
    <lineage>
        <taxon>Eukaryota</taxon>
        <taxon>Viridiplantae</taxon>
        <taxon>Streptophyta</taxon>
        <taxon>Embryophyta</taxon>
        <taxon>Tracheophyta</taxon>
        <taxon>Spermatophyta</taxon>
        <taxon>Magnoliopsida</taxon>
        <taxon>eudicotyledons</taxon>
        <taxon>Gunneridae</taxon>
        <taxon>Pentapetalae</taxon>
        <taxon>rosids</taxon>
        <taxon>malvids</taxon>
        <taxon>Myrtales</taxon>
        <taxon>Lythraceae</taxon>
        <taxon>Punica</taxon>
    </lineage>
</organism>